<gene>
    <name evidence="1" type="ORF">BZL30_1640</name>
</gene>
<reference evidence="1 2" key="1">
    <citation type="submission" date="2017-02" db="EMBL/GenBank/DDBJ databases">
        <title>Complete genome sequences of Mycobacterium kansasii strains isolated from rhesus macaques.</title>
        <authorList>
            <person name="Panda A."/>
            <person name="Nagaraj S."/>
            <person name="Zhao X."/>
            <person name="Tettelin H."/>
            <person name="Detolla L.J."/>
        </authorList>
    </citation>
    <scope>NUCLEOTIDE SEQUENCE [LARGE SCALE GENOMIC DNA]</scope>
    <source>
        <strain evidence="1 2">11-3813</strain>
    </source>
</reference>
<organism evidence="1 2">
    <name type="scientific">Mycobacterium kansasii</name>
    <dbReference type="NCBI Taxonomy" id="1768"/>
    <lineage>
        <taxon>Bacteria</taxon>
        <taxon>Bacillati</taxon>
        <taxon>Actinomycetota</taxon>
        <taxon>Actinomycetes</taxon>
        <taxon>Mycobacteriales</taxon>
        <taxon>Mycobacteriaceae</taxon>
        <taxon>Mycobacterium</taxon>
    </lineage>
</organism>
<sequence length="93" mass="10391">MSELGEQLPIFRPPLDMTALFDEPVVGNAAGDSITVRYLTPHSKWSIHSSYQDNLHMLTLSRGGRLYGCRTWTRKRSASRTTIGSKPPTATAW</sequence>
<evidence type="ECO:0000313" key="2">
    <source>
        <dbReference type="Proteomes" id="UP000189229"/>
    </source>
</evidence>
<name>A0A1V3XIY7_MYCKA</name>
<dbReference type="EMBL" id="MVBM01000002">
    <property type="protein sequence ID" value="OOK79060.1"/>
    <property type="molecule type" value="Genomic_DNA"/>
</dbReference>
<dbReference type="Proteomes" id="UP000189229">
    <property type="component" value="Unassembled WGS sequence"/>
</dbReference>
<accession>A0A1V3XIY7</accession>
<dbReference type="AlphaFoldDB" id="A0A1V3XIY7"/>
<proteinExistence type="predicted"/>
<protein>
    <submittedName>
        <fullName evidence="1">Putative molybdopterin dinucleotide-binding domain protein</fullName>
    </submittedName>
</protein>
<dbReference type="Gene3D" id="3.40.50.12440">
    <property type="match status" value="1"/>
</dbReference>
<comment type="caution">
    <text evidence="1">The sequence shown here is derived from an EMBL/GenBank/DDBJ whole genome shotgun (WGS) entry which is preliminary data.</text>
</comment>
<evidence type="ECO:0000313" key="1">
    <source>
        <dbReference type="EMBL" id="OOK79060.1"/>
    </source>
</evidence>